<evidence type="ECO:0008006" key="2">
    <source>
        <dbReference type="Google" id="ProtNLM"/>
    </source>
</evidence>
<name>A0A6M3JAZ4_9ZZZZ</name>
<gene>
    <name evidence="1" type="ORF">MM415B00360_0019</name>
</gene>
<accession>A0A6M3JAZ4</accession>
<evidence type="ECO:0000313" key="1">
    <source>
        <dbReference type="EMBL" id="QJA66157.1"/>
    </source>
</evidence>
<dbReference type="EMBL" id="MT141550">
    <property type="protein sequence ID" value="QJA66157.1"/>
    <property type="molecule type" value="Genomic_DNA"/>
</dbReference>
<reference evidence="1" key="1">
    <citation type="submission" date="2020-03" db="EMBL/GenBank/DDBJ databases">
        <title>The deep terrestrial virosphere.</title>
        <authorList>
            <person name="Holmfeldt K."/>
            <person name="Nilsson E."/>
            <person name="Simone D."/>
            <person name="Lopez-Fernandez M."/>
            <person name="Wu X."/>
            <person name="de Brujin I."/>
            <person name="Lundin D."/>
            <person name="Andersson A."/>
            <person name="Bertilsson S."/>
            <person name="Dopson M."/>
        </authorList>
    </citation>
    <scope>NUCLEOTIDE SEQUENCE</scope>
    <source>
        <strain evidence="1">MM415B00360</strain>
    </source>
</reference>
<protein>
    <recommendedName>
        <fullName evidence="2">dATP/dGTP diphosphohydrolase N-terminal domain-containing protein</fullName>
    </recommendedName>
</protein>
<proteinExistence type="predicted"/>
<sequence length="164" mass="18183">MPAKYTCGDCTFFRPDSLDGCQFPGNFTGGDSIACIQFKPKTSAEIRKFETGATRDTNSGKLNYVGALSPIVLQRYVQYLDAHRKQPDGSLRDFDNWKKGIPIEVYFEGLGRHFVATWLLAQGFSAEDNHGPVTLEDSLCASIFNASGWLHEILKAKLPKKSEG</sequence>
<organism evidence="1">
    <name type="scientific">viral metagenome</name>
    <dbReference type="NCBI Taxonomy" id="1070528"/>
    <lineage>
        <taxon>unclassified sequences</taxon>
        <taxon>metagenomes</taxon>
        <taxon>organismal metagenomes</taxon>
    </lineage>
</organism>
<dbReference type="AlphaFoldDB" id="A0A6M3JAZ4"/>